<proteinExistence type="predicted"/>
<evidence type="ECO:0000313" key="3">
    <source>
        <dbReference type="Proteomes" id="UP000188243"/>
    </source>
</evidence>
<accession>A0A1Q2H0L5</accession>
<gene>
    <name evidence="2" type="ORF">B0W48_14525</name>
</gene>
<evidence type="ECO:0000256" key="1">
    <source>
        <dbReference type="SAM" id="SignalP"/>
    </source>
</evidence>
<name>A0A1Q2H0L5_9GAMM</name>
<dbReference type="Gene3D" id="3.10.450.50">
    <property type="match status" value="1"/>
</dbReference>
<evidence type="ECO:0008006" key="4">
    <source>
        <dbReference type="Google" id="ProtNLM"/>
    </source>
</evidence>
<dbReference type="RefSeq" id="WP_077537563.1">
    <property type="nucleotide sequence ID" value="NZ_CANLYY010000078.1"/>
</dbReference>
<dbReference type="KEGG" id="paln:B0W48_14525"/>
<organism evidence="2 3">
    <name type="scientific">Pseudoalteromonas aliena</name>
    <dbReference type="NCBI Taxonomy" id="247523"/>
    <lineage>
        <taxon>Bacteria</taxon>
        <taxon>Pseudomonadati</taxon>
        <taxon>Pseudomonadota</taxon>
        <taxon>Gammaproteobacteria</taxon>
        <taxon>Alteromonadales</taxon>
        <taxon>Pseudoalteromonadaceae</taxon>
        <taxon>Pseudoalteromonas</taxon>
    </lineage>
</organism>
<feature type="signal peptide" evidence="1">
    <location>
        <begin position="1"/>
        <end position="18"/>
    </location>
</feature>
<sequence length="144" mass="16332">MKKIVTLLSLIICLFTLGCNDDVKVSSDSPGDSAAAYFDALYNQQDLQKATAYATPRLTRIMKSYGTAKQFARNLINMQYDEVIIEVDRSNTSLREQYGDKAKINIVFTGYINGKKVDEMRSVNMIHTKGKWYVDKILADPYAR</sequence>
<feature type="chain" id="PRO_5010180882" description="DUF4878 domain-containing protein" evidence="1">
    <location>
        <begin position="19"/>
        <end position="144"/>
    </location>
</feature>
<keyword evidence="1" id="KW-0732">Signal</keyword>
<reference evidence="2 3" key="1">
    <citation type="submission" date="2017-02" db="EMBL/GenBank/DDBJ databases">
        <title>Complete genome sequence of the cold-active Pseudoalteromonas aliena strain EH1 isolated from Arctic seawater.</title>
        <authorList>
            <person name="Kim E."/>
            <person name="Heo E."/>
            <person name="Kim H."/>
            <person name="Kim D."/>
        </authorList>
    </citation>
    <scope>NUCLEOTIDE SEQUENCE [LARGE SCALE GENOMIC DNA]</scope>
    <source>
        <strain evidence="2 3">EH1</strain>
    </source>
</reference>
<evidence type="ECO:0000313" key="2">
    <source>
        <dbReference type="EMBL" id="AQQ00895.1"/>
    </source>
</evidence>
<dbReference type="Proteomes" id="UP000188243">
    <property type="component" value="Chromosome"/>
</dbReference>
<dbReference type="PROSITE" id="PS51257">
    <property type="entry name" value="PROKAR_LIPOPROTEIN"/>
    <property type="match status" value="1"/>
</dbReference>
<dbReference type="STRING" id="247523.B0W48_14525"/>
<dbReference type="EMBL" id="CP019628">
    <property type="protein sequence ID" value="AQQ00895.1"/>
    <property type="molecule type" value="Genomic_DNA"/>
</dbReference>
<dbReference type="AlphaFoldDB" id="A0A1Q2H0L5"/>
<protein>
    <recommendedName>
        <fullName evidence="4">DUF4878 domain-containing protein</fullName>
    </recommendedName>
</protein>